<dbReference type="RefSeq" id="WP_149332864.1">
    <property type="nucleotide sequence ID" value="NZ_QOVF01000003.1"/>
</dbReference>
<dbReference type="Gene3D" id="1.10.10.2840">
    <property type="entry name" value="PucR C-terminal helix-turn-helix domain"/>
    <property type="match status" value="1"/>
</dbReference>
<dbReference type="EMBL" id="QOVF01000003">
    <property type="protein sequence ID" value="KAA0694012.1"/>
    <property type="molecule type" value="Genomic_DNA"/>
</dbReference>
<dbReference type="InterPro" id="IPR051448">
    <property type="entry name" value="CdaR-like_regulators"/>
</dbReference>
<proteinExistence type="predicted"/>
<dbReference type="PANTHER" id="PTHR33744:SF15">
    <property type="entry name" value="CARBOHYDRATE DIACID REGULATOR"/>
    <property type="match status" value="1"/>
</dbReference>
<organism evidence="3 4">
    <name type="scientific">Halopseudomonas laoshanensis</name>
    <dbReference type="NCBI Taxonomy" id="2268758"/>
    <lineage>
        <taxon>Bacteria</taxon>
        <taxon>Pseudomonadati</taxon>
        <taxon>Pseudomonadota</taxon>
        <taxon>Gammaproteobacteria</taxon>
        <taxon>Pseudomonadales</taxon>
        <taxon>Pseudomonadaceae</taxon>
        <taxon>Halopseudomonas</taxon>
    </lineage>
</organism>
<dbReference type="PANTHER" id="PTHR33744">
    <property type="entry name" value="CARBOHYDRATE DIACID REGULATOR"/>
    <property type="match status" value="1"/>
</dbReference>
<dbReference type="InterPro" id="IPR025736">
    <property type="entry name" value="PucR_C-HTH_dom"/>
</dbReference>
<dbReference type="InterPro" id="IPR042070">
    <property type="entry name" value="PucR_C-HTH_sf"/>
</dbReference>
<evidence type="ECO:0000313" key="4">
    <source>
        <dbReference type="Proteomes" id="UP000463138"/>
    </source>
</evidence>
<gene>
    <name evidence="3" type="ORF">DT594_11890</name>
</gene>
<dbReference type="SUPFAM" id="SSF55781">
    <property type="entry name" value="GAF domain-like"/>
    <property type="match status" value="1"/>
</dbReference>
<name>A0A7V7GSS8_9GAMM</name>
<evidence type="ECO:0000259" key="2">
    <source>
        <dbReference type="Pfam" id="PF13556"/>
    </source>
</evidence>
<feature type="domain" description="Putative sugar diacid recognition" evidence="1">
    <location>
        <begin position="4"/>
        <end position="136"/>
    </location>
</feature>
<dbReference type="InterPro" id="IPR008599">
    <property type="entry name" value="Diacid_rec"/>
</dbReference>
<dbReference type="AlphaFoldDB" id="A0A7V7GSS8"/>
<feature type="domain" description="PucR C-terminal helix-turn-helix" evidence="2">
    <location>
        <begin position="307"/>
        <end position="364"/>
    </location>
</feature>
<dbReference type="Pfam" id="PF13556">
    <property type="entry name" value="HTH_30"/>
    <property type="match status" value="1"/>
</dbReference>
<evidence type="ECO:0000313" key="3">
    <source>
        <dbReference type="EMBL" id="KAA0694012.1"/>
    </source>
</evidence>
<reference evidence="3 4" key="1">
    <citation type="submission" date="2018-07" db="EMBL/GenBank/DDBJ databases">
        <title>Pseudomonas laoshanensis sp. nov., isolated from soil.</title>
        <authorList>
            <person name="Sun J."/>
            <person name="Yu L."/>
            <person name="Wang M."/>
            <person name="Zhang C."/>
        </authorList>
    </citation>
    <scope>NUCLEOTIDE SEQUENCE [LARGE SCALE GENOMIC DNA]</scope>
    <source>
        <strain evidence="3 4">Y22</strain>
    </source>
</reference>
<sequence>MIELDTTLAQYIVDRAMAILPHNLNVMDTQGMIIGSGDPTRLHTRHEGAQLVLANQRVVEIDAEAAACLQGVRAGVNLPLMHEGRLIGVLGITGDPEQVRPLAELLRMTAEMLVEQRASYAERQWHNQQQETWLTHLLDDGYSLGRLQIDTEHLGLALAWPRQACLLSLAREADSPTSQAQLIMQMRERHPQHVVLPLGANAVLWLRSPLNAAADHAWLEQADRRHWALQRVHTAEPVESLADLRQACQALLALRDFAEDLALPRRYLALEDFRLTALLHAQRESWTVRQLLAPLERLRLADAQDVLLDTLRVWLAHDGSAQFSAAQLGIHRNTLRYRLERIGQLSALDLSRADHRMQLALSMALQGEWRPAE</sequence>
<dbReference type="Proteomes" id="UP000463138">
    <property type="component" value="Unassembled WGS sequence"/>
</dbReference>
<evidence type="ECO:0000259" key="1">
    <source>
        <dbReference type="Pfam" id="PF05651"/>
    </source>
</evidence>
<keyword evidence="4" id="KW-1185">Reference proteome</keyword>
<comment type="caution">
    <text evidence="3">The sequence shown here is derived from an EMBL/GenBank/DDBJ whole genome shotgun (WGS) entry which is preliminary data.</text>
</comment>
<accession>A0A7V7GSS8</accession>
<protein>
    <submittedName>
        <fullName evidence="3">CdaR family transcriptional regulator</fullName>
    </submittedName>
</protein>
<dbReference type="OrthoDB" id="9792148at2"/>
<dbReference type="Pfam" id="PF05651">
    <property type="entry name" value="Diacid_rec"/>
    <property type="match status" value="1"/>
</dbReference>